<dbReference type="EMBL" id="JAQQWN010000002">
    <property type="protein sequence ID" value="KAK8093451.1"/>
    <property type="molecule type" value="Genomic_DNA"/>
</dbReference>
<dbReference type="GeneID" id="92037511"/>
<comment type="caution">
    <text evidence="1">The sequence shown here is derived from an EMBL/GenBank/DDBJ whole genome shotgun (WGS) entry which is preliminary data.</text>
</comment>
<evidence type="ECO:0000313" key="2">
    <source>
        <dbReference type="Proteomes" id="UP001433268"/>
    </source>
</evidence>
<gene>
    <name evidence="1" type="ORF">PG997_000136</name>
</gene>
<dbReference type="Proteomes" id="UP001433268">
    <property type="component" value="Unassembled WGS sequence"/>
</dbReference>
<evidence type="ECO:0000313" key="1">
    <source>
        <dbReference type="EMBL" id="KAK8093451.1"/>
    </source>
</evidence>
<organism evidence="1 2">
    <name type="scientific">Apiospora hydei</name>
    <dbReference type="NCBI Taxonomy" id="1337664"/>
    <lineage>
        <taxon>Eukaryota</taxon>
        <taxon>Fungi</taxon>
        <taxon>Dikarya</taxon>
        <taxon>Ascomycota</taxon>
        <taxon>Pezizomycotina</taxon>
        <taxon>Sordariomycetes</taxon>
        <taxon>Xylariomycetidae</taxon>
        <taxon>Amphisphaeriales</taxon>
        <taxon>Apiosporaceae</taxon>
        <taxon>Apiospora</taxon>
    </lineage>
</organism>
<accession>A0ABR1X9X5</accession>
<sequence>MDATLAIASLVRENALKGAEISSAIFKLLSSTPPHAAPREVYDVAKAVSELSGNVGRITRVWPAPKFHSLYTTKETLGRQATITLERISLLYDEIQALIDSGNAAARLLWAFRRTRWRLLLLQADAYSTGVRIITNTMVLAEQLRNAHGYVSSNLPKCH</sequence>
<protein>
    <submittedName>
        <fullName evidence="1">Uncharacterized protein</fullName>
    </submittedName>
</protein>
<keyword evidence="2" id="KW-1185">Reference proteome</keyword>
<name>A0ABR1X9X5_9PEZI</name>
<proteinExistence type="predicted"/>
<reference evidence="1 2" key="1">
    <citation type="submission" date="2023-01" db="EMBL/GenBank/DDBJ databases">
        <title>Analysis of 21 Apiospora genomes using comparative genomics revels a genus with tremendous synthesis potential of carbohydrate active enzymes and secondary metabolites.</title>
        <authorList>
            <person name="Sorensen T."/>
        </authorList>
    </citation>
    <scope>NUCLEOTIDE SEQUENCE [LARGE SCALE GENOMIC DNA]</scope>
    <source>
        <strain evidence="1 2">CBS 114990</strain>
    </source>
</reference>
<dbReference type="RefSeq" id="XP_066674224.1">
    <property type="nucleotide sequence ID" value="XM_066804451.1"/>
</dbReference>